<reference evidence="4" key="2">
    <citation type="submission" date="2013-04" db="EMBL/GenBank/DDBJ databases">
        <title>Genomic mechanisms accounting for the adaptation to parasitism in nematode-trapping fungi.</title>
        <authorList>
            <person name="Ahren D.G."/>
        </authorList>
    </citation>
    <scope>NUCLEOTIDE SEQUENCE [LARGE SCALE GENOMIC DNA]</scope>
    <source>
        <strain evidence="4">CBS 200.50</strain>
    </source>
</reference>
<reference evidence="3 4" key="1">
    <citation type="journal article" date="2013" name="PLoS Genet.">
        <title>Genomic mechanisms accounting for the adaptation to parasitism in nematode-trapping fungi.</title>
        <authorList>
            <person name="Meerupati T."/>
            <person name="Andersson K.M."/>
            <person name="Friman E."/>
            <person name="Kumar D."/>
            <person name="Tunlid A."/>
            <person name="Ahren D."/>
        </authorList>
    </citation>
    <scope>NUCLEOTIDE SEQUENCE [LARGE SCALE GENOMIC DNA]</scope>
    <source>
        <strain evidence="3 4">CBS 200.50</strain>
    </source>
</reference>
<dbReference type="OMA" id="KERYYFR"/>
<feature type="region of interest" description="Disordered" evidence="1">
    <location>
        <begin position="252"/>
        <end position="289"/>
    </location>
</feature>
<dbReference type="Proteomes" id="UP000015100">
    <property type="component" value="Unassembled WGS sequence"/>
</dbReference>
<feature type="compositionally biased region" description="Basic residues" evidence="1">
    <location>
        <begin position="1"/>
        <end position="10"/>
    </location>
</feature>
<feature type="transmembrane region" description="Helical" evidence="2">
    <location>
        <begin position="154"/>
        <end position="172"/>
    </location>
</feature>
<keyword evidence="2" id="KW-1133">Transmembrane helix</keyword>
<comment type="caution">
    <text evidence="3">The sequence shown here is derived from an EMBL/GenBank/DDBJ whole genome shotgun (WGS) entry which is preliminary data.</text>
</comment>
<dbReference type="HOGENOM" id="CLU_1022973_0_0_1"/>
<dbReference type="EMBL" id="AQGS01000640">
    <property type="protein sequence ID" value="EPS37439.1"/>
    <property type="molecule type" value="Genomic_DNA"/>
</dbReference>
<proteinExistence type="predicted"/>
<accession>S8A3V9</accession>
<protein>
    <recommendedName>
        <fullName evidence="5">Transmembrane protein</fullName>
    </recommendedName>
</protein>
<keyword evidence="2" id="KW-0472">Membrane</keyword>
<feature type="compositionally biased region" description="Pro residues" evidence="1">
    <location>
        <begin position="32"/>
        <end position="52"/>
    </location>
</feature>
<evidence type="ECO:0000256" key="2">
    <source>
        <dbReference type="SAM" id="Phobius"/>
    </source>
</evidence>
<evidence type="ECO:0000313" key="4">
    <source>
        <dbReference type="Proteomes" id="UP000015100"/>
    </source>
</evidence>
<keyword evidence="4" id="KW-1185">Reference proteome</keyword>
<organism evidence="3 4">
    <name type="scientific">Dactylellina haptotyla (strain CBS 200.50)</name>
    <name type="common">Nematode-trapping fungus</name>
    <name type="synonym">Monacrosporium haptotylum</name>
    <dbReference type="NCBI Taxonomy" id="1284197"/>
    <lineage>
        <taxon>Eukaryota</taxon>
        <taxon>Fungi</taxon>
        <taxon>Dikarya</taxon>
        <taxon>Ascomycota</taxon>
        <taxon>Pezizomycotina</taxon>
        <taxon>Orbiliomycetes</taxon>
        <taxon>Orbiliales</taxon>
        <taxon>Orbiliaceae</taxon>
        <taxon>Dactylellina</taxon>
    </lineage>
</organism>
<sequence length="323" mass="34227">MHMNLQRRIRLFGGRRPDTKQTNRRRQVSPVAPLPPPGVVPPPPPPLAPPPIVDAAHPPPLPAVGTDPIPPPGSPYHAEVAQTVTLNQPAVNQLPGIAGGLPPDATGIDPGAFMARPAAETDETLDFNADFSQSDTPSKSNRTGVNKATKADTAAGIVVLLIVAGLALWAIIRHRCRRNRERQAQAATNNARIVPVDPVVTEGVEPPAATATVGGGQGTFRIKREMDMQQVGGVGRGIAGPPHIGYGGMQKQQQRNELRKAHPGGYSKRQTLGMTASQTSESRSVQQAAHVLPPLSAAKERYYFREQNRGKLSKAGPSSRGGS</sequence>
<evidence type="ECO:0000313" key="3">
    <source>
        <dbReference type="EMBL" id="EPS37439.1"/>
    </source>
</evidence>
<keyword evidence="2" id="KW-0812">Transmembrane</keyword>
<dbReference type="AlphaFoldDB" id="S8A3V9"/>
<evidence type="ECO:0000256" key="1">
    <source>
        <dbReference type="SAM" id="MobiDB-lite"/>
    </source>
</evidence>
<gene>
    <name evidence="3" type="ORF">H072_8925</name>
</gene>
<feature type="compositionally biased region" description="Polar residues" evidence="1">
    <location>
        <begin position="268"/>
        <end position="287"/>
    </location>
</feature>
<evidence type="ECO:0008006" key="5">
    <source>
        <dbReference type="Google" id="ProtNLM"/>
    </source>
</evidence>
<name>S8A3V9_DACHA</name>
<feature type="region of interest" description="Disordered" evidence="1">
    <location>
        <begin position="1"/>
        <end position="52"/>
    </location>
</feature>